<sequence length="122" mass="13929">MGWQGGIELPGVGPTESRTQVVGIQSPPQYHPVTIYTGTKMKDLFASSPKEGLGHQQFAFTWKGIQYTWNRLPQGWKHSLTICHGLIQIALEKDEAPEHWKCIDDIIVWGNSQRKFERNGRR</sequence>
<dbReference type="PANTHER" id="PTHR33064">
    <property type="entry name" value="POL PROTEIN"/>
    <property type="match status" value="1"/>
</dbReference>
<accession>A0ABQ9DBL6</accession>
<keyword evidence="2" id="KW-1185">Reference proteome</keyword>
<gene>
    <name evidence="1" type="ORF">WISP_72524</name>
</gene>
<dbReference type="SUPFAM" id="SSF56672">
    <property type="entry name" value="DNA/RNA polymerases"/>
    <property type="match status" value="1"/>
</dbReference>
<dbReference type="InterPro" id="IPR043502">
    <property type="entry name" value="DNA/RNA_pol_sf"/>
</dbReference>
<evidence type="ECO:0000313" key="2">
    <source>
        <dbReference type="Proteomes" id="UP001145742"/>
    </source>
</evidence>
<dbReference type="Gene3D" id="3.10.10.10">
    <property type="entry name" value="HIV Type 1 Reverse Transcriptase, subunit A, domain 1"/>
    <property type="match status" value="1"/>
</dbReference>
<dbReference type="PANTHER" id="PTHR33064:SF29">
    <property type="entry name" value="PEPTIDASE A2 DOMAIN-CONTAINING PROTEIN-RELATED"/>
    <property type="match status" value="1"/>
</dbReference>
<dbReference type="Gene3D" id="3.30.70.270">
    <property type="match status" value="1"/>
</dbReference>
<name>A0ABQ9DBL6_9PASS</name>
<proteinExistence type="predicted"/>
<dbReference type="Proteomes" id="UP001145742">
    <property type="component" value="Unassembled WGS sequence"/>
</dbReference>
<evidence type="ECO:0000313" key="1">
    <source>
        <dbReference type="EMBL" id="KAJ7416283.1"/>
    </source>
</evidence>
<reference evidence="1" key="1">
    <citation type="submission" date="2019-10" db="EMBL/GenBank/DDBJ databases">
        <authorList>
            <person name="Soares A.E.R."/>
            <person name="Aleixo A."/>
            <person name="Schneider P."/>
            <person name="Miyaki C.Y."/>
            <person name="Schneider M.P."/>
            <person name="Mello C."/>
            <person name="Vasconcelos A.T.R."/>
        </authorList>
    </citation>
    <scope>NUCLEOTIDE SEQUENCE</scope>
    <source>
        <tissue evidence="1">Muscle</tissue>
    </source>
</reference>
<dbReference type="EMBL" id="WHWB01033842">
    <property type="protein sequence ID" value="KAJ7416283.1"/>
    <property type="molecule type" value="Genomic_DNA"/>
</dbReference>
<protein>
    <submittedName>
        <fullName evidence="1">Endogenous retrovirus group K member 25 Pol protein-like protein</fullName>
    </submittedName>
</protein>
<organism evidence="1 2">
    <name type="scientific">Willisornis vidua</name>
    <name type="common">Xingu scale-backed antbird</name>
    <dbReference type="NCBI Taxonomy" id="1566151"/>
    <lineage>
        <taxon>Eukaryota</taxon>
        <taxon>Metazoa</taxon>
        <taxon>Chordata</taxon>
        <taxon>Craniata</taxon>
        <taxon>Vertebrata</taxon>
        <taxon>Euteleostomi</taxon>
        <taxon>Archelosauria</taxon>
        <taxon>Archosauria</taxon>
        <taxon>Dinosauria</taxon>
        <taxon>Saurischia</taxon>
        <taxon>Theropoda</taxon>
        <taxon>Coelurosauria</taxon>
        <taxon>Aves</taxon>
        <taxon>Neognathae</taxon>
        <taxon>Neoaves</taxon>
        <taxon>Telluraves</taxon>
        <taxon>Australaves</taxon>
        <taxon>Passeriformes</taxon>
        <taxon>Thamnophilidae</taxon>
        <taxon>Willisornis</taxon>
    </lineage>
</organism>
<dbReference type="InterPro" id="IPR051320">
    <property type="entry name" value="Viral_Replic_Matur_Polypro"/>
</dbReference>
<comment type="caution">
    <text evidence="1">The sequence shown here is derived from an EMBL/GenBank/DDBJ whole genome shotgun (WGS) entry which is preliminary data.</text>
</comment>
<dbReference type="InterPro" id="IPR043128">
    <property type="entry name" value="Rev_trsase/Diguanyl_cyclase"/>
</dbReference>